<dbReference type="Gene3D" id="3.40.50.1820">
    <property type="entry name" value="alpha/beta hydrolase"/>
    <property type="match status" value="1"/>
</dbReference>
<keyword evidence="3" id="KW-1185">Reference proteome</keyword>
<proteinExistence type="predicted"/>
<dbReference type="SUPFAM" id="SSF53474">
    <property type="entry name" value="alpha/beta-Hydrolases"/>
    <property type="match status" value="1"/>
</dbReference>
<evidence type="ECO:0000313" key="3">
    <source>
        <dbReference type="Proteomes" id="UP000016930"/>
    </source>
</evidence>
<feature type="domain" description="AB hydrolase-1" evidence="1">
    <location>
        <begin position="30"/>
        <end position="347"/>
    </location>
</feature>
<evidence type="ECO:0000259" key="1">
    <source>
        <dbReference type="Pfam" id="PF12697"/>
    </source>
</evidence>
<sequence>MPLAPIDAKGSHFLYQDTGVPAHSTDYTTLVVIHGTAFYSENFKPMFARANEHGMRIVLVTLRDYPGSTTYTSDELSVVFSQDAKRQADFMQQRSQEIAAFLVWLIQQENLPPISEVGGKASGGIAVLGWSSGSSFVLSLVANADKLAPDDRDFLASYLRICILWDPPTYAVGCPLPSLEDFYCLIRDPALAPEEIAESFPPWVSSYYAHDPAALNSIEDLSFSELVSGLKEHPITDPPSHQRPTVLTYTIEQFNENIDMLGAMRSHLPFLSMDRSVFDLNARHAVESAVWPRLKIGLVWCDMSVGDTVLGAWYAIQLSKQAESARPFTAIRLRGANHFPHWNEPKRSIEVVLGLLRGERTNNVASV</sequence>
<dbReference type="InterPro" id="IPR000073">
    <property type="entry name" value="AB_hydrolase_1"/>
</dbReference>
<reference evidence="2 3" key="1">
    <citation type="journal article" date="2012" name="Proc. Natl. Acad. Sci. U.S.A.">
        <title>Comparative genomics of Ceriporiopsis subvermispora and Phanerochaete chrysosporium provide insight into selective ligninolysis.</title>
        <authorList>
            <person name="Fernandez-Fueyo E."/>
            <person name="Ruiz-Duenas F.J."/>
            <person name="Ferreira P."/>
            <person name="Floudas D."/>
            <person name="Hibbett D.S."/>
            <person name="Canessa P."/>
            <person name="Larrondo L.F."/>
            <person name="James T.Y."/>
            <person name="Seelenfreund D."/>
            <person name="Lobos S."/>
            <person name="Polanco R."/>
            <person name="Tello M."/>
            <person name="Honda Y."/>
            <person name="Watanabe T."/>
            <person name="Watanabe T."/>
            <person name="Ryu J.S."/>
            <person name="Kubicek C.P."/>
            <person name="Schmoll M."/>
            <person name="Gaskell J."/>
            <person name="Hammel K.E."/>
            <person name="St John F.J."/>
            <person name="Vanden Wymelenberg A."/>
            <person name="Sabat G."/>
            <person name="Splinter BonDurant S."/>
            <person name="Syed K."/>
            <person name="Yadav J.S."/>
            <person name="Doddapaneni H."/>
            <person name="Subramanian V."/>
            <person name="Lavin J.L."/>
            <person name="Oguiza J.A."/>
            <person name="Perez G."/>
            <person name="Pisabarro A.G."/>
            <person name="Ramirez L."/>
            <person name="Santoyo F."/>
            <person name="Master E."/>
            <person name="Coutinho P.M."/>
            <person name="Henrissat B."/>
            <person name="Lombard V."/>
            <person name="Magnuson J.K."/>
            <person name="Kuees U."/>
            <person name="Hori C."/>
            <person name="Igarashi K."/>
            <person name="Samejima M."/>
            <person name="Held B.W."/>
            <person name="Barry K.W."/>
            <person name="LaButti K.M."/>
            <person name="Lapidus A."/>
            <person name="Lindquist E.A."/>
            <person name="Lucas S.M."/>
            <person name="Riley R."/>
            <person name="Salamov A.A."/>
            <person name="Hoffmeister D."/>
            <person name="Schwenk D."/>
            <person name="Hadar Y."/>
            <person name="Yarden O."/>
            <person name="de Vries R.P."/>
            <person name="Wiebenga A."/>
            <person name="Stenlid J."/>
            <person name="Eastwood D."/>
            <person name="Grigoriev I.V."/>
            <person name="Berka R.M."/>
            <person name="Blanchette R.A."/>
            <person name="Kersten P."/>
            <person name="Martinez A.T."/>
            <person name="Vicuna R."/>
            <person name="Cullen D."/>
        </authorList>
    </citation>
    <scope>NUCLEOTIDE SEQUENCE [LARGE SCALE GENOMIC DNA]</scope>
    <source>
        <strain evidence="2 3">B</strain>
    </source>
</reference>
<dbReference type="OrthoDB" id="5311491at2759"/>
<evidence type="ECO:0000313" key="2">
    <source>
        <dbReference type="EMBL" id="EMD32120.1"/>
    </source>
</evidence>
<organism evidence="2 3">
    <name type="scientific">Ceriporiopsis subvermispora (strain B)</name>
    <name type="common">White-rot fungus</name>
    <name type="synonym">Gelatoporia subvermispora</name>
    <dbReference type="NCBI Taxonomy" id="914234"/>
    <lineage>
        <taxon>Eukaryota</taxon>
        <taxon>Fungi</taxon>
        <taxon>Dikarya</taxon>
        <taxon>Basidiomycota</taxon>
        <taxon>Agaricomycotina</taxon>
        <taxon>Agaricomycetes</taxon>
        <taxon>Polyporales</taxon>
        <taxon>Gelatoporiaceae</taxon>
        <taxon>Gelatoporia</taxon>
    </lineage>
</organism>
<dbReference type="Proteomes" id="UP000016930">
    <property type="component" value="Unassembled WGS sequence"/>
</dbReference>
<dbReference type="InterPro" id="IPR029058">
    <property type="entry name" value="AB_hydrolase_fold"/>
</dbReference>
<accession>M2QJ31</accession>
<dbReference type="EMBL" id="KB445813">
    <property type="protein sequence ID" value="EMD32120.1"/>
    <property type="molecule type" value="Genomic_DNA"/>
</dbReference>
<dbReference type="Pfam" id="PF12697">
    <property type="entry name" value="Abhydrolase_6"/>
    <property type="match status" value="1"/>
</dbReference>
<name>M2QJ31_CERS8</name>
<dbReference type="AlphaFoldDB" id="M2QJ31"/>
<gene>
    <name evidence="2" type="ORF">CERSUDRAFT_88392</name>
</gene>
<dbReference type="HOGENOM" id="CLU_045014_0_0_1"/>
<protein>
    <recommendedName>
        <fullName evidence="1">AB hydrolase-1 domain-containing protein</fullName>
    </recommendedName>
</protein>